<evidence type="ECO:0000256" key="1">
    <source>
        <dbReference type="SAM" id="MobiDB-lite"/>
    </source>
</evidence>
<dbReference type="Proteomes" id="UP001201873">
    <property type="component" value="Unassembled WGS sequence"/>
</dbReference>
<dbReference type="Pfam" id="PF13177">
    <property type="entry name" value="DNA_pol3_delta2"/>
    <property type="match status" value="1"/>
</dbReference>
<keyword evidence="2" id="KW-0808">Transferase</keyword>
<sequence>MSVWDALVGQDSVVATLRAAAGAATIAPRPASSPYDSAAEADAVPDPTGPGPGTESSTDTTPPGAGRSSRSGMTHSWLFTGPPGVGREQAARAFAASLTCEREPPGCGECAGCHTVLTDTATDLRTVTPEGLSLGVKDIRALVRDAASAPTAGRWRILLLTDADRLTEAAANALLKALEEPAERAVFLLCAPSVEDVLPTIRSRCRTVSLRLPAADDVRAMLIREGADERSAQVAAQASQGHLDLARRLAGDEATRTHRAAVLRIPTRLGRVGACLAAAADLVDVANADAEAANSVRDEAETESLKTALGVGATAVGGKSRSAKVSKAGAKSRTMVVRGAAGALKELERNQKSRGRRTVLDTLDRALVDLAGLYRDVLAEQLGASVEAIHPDHAAETASLAAAATPEQTLRRLEAVLATRTALADNPGLVPLLAVESLTLALRDA</sequence>
<comment type="caution">
    <text evidence="2">The sequence shown here is derived from an EMBL/GenBank/DDBJ whole genome shotgun (WGS) entry which is preliminary data.</text>
</comment>
<proteinExistence type="predicted"/>
<dbReference type="PANTHER" id="PTHR11669:SF8">
    <property type="entry name" value="DNA POLYMERASE III SUBUNIT DELTA"/>
    <property type="match status" value="1"/>
</dbReference>
<dbReference type="PANTHER" id="PTHR11669">
    <property type="entry name" value="REPLICATION FACTOR C / DNA POLYMERASE III GAMMA-TAU SUBUNIT"/>
    <property type="match status" value="1"/>
</dbReference>
<accession>A0ABT0JS35</accession>
<dbReference type="Gene3D" id="3.40.50.300">
    <property type="entry name" value="P-loop containing nucleotide triphosphate hydrolases"/>
    <property type="match status" value="1"/>
</dbReference>
<organism evidence="2 3">
    <name type="scientific">Frankia umida</name>
    <dbReference type="NCBI Taxonomy" id="573489"/>
    <lineage>
        <taxon>Bacteria</taxon>
        <taxon>Bacillati</taxon>
        <taxon>Actinomycetota</taxon>
        <taxon>Actinomycetes</taxon>
        <taxon>Frankiales</taxon>
        <taxon>Frankiaceae</taxon>
        <taxon>Frankia</taxon>
    </lineage>
</organism>
<dbReference type="RefSeq" id="WP_248823012.1">
    <property type="nucleotide sequence ID" value="NZ_JALKFT010000001.1"/>
</dbReference>
<name>A0ABT0JS35_9ACTN</name>
<protein>
    <submittedName>
        <fullName evidence="2">DNA polymerase III subunit delta</fullName>
        <ecNumber evidence="2">2.7.7.7</ecNumber>
    </submittedName>
</protein>
<gene>
    <name evidence="2" type="ORF">MXD59_00795</name>
</gene>
<reference evidence="2 3" key="1">
    <citation type="submission" date="2022-04" db="EMBL/GenBank/DDBJ databases">
        <title>Genome diversity in the genus Frankia.</title>
        <authorList>
            <person name="Carlos-Shanley C."/>
            <person name="Hahn D."/>
        </authorList>
    </citation>
    <scope>NUCLEOTIDE SEQUENCE [LARGE SCALE GENOMIC DNA]</scope>
    <source>
        <strain evidence="2 3">Ag45/Mut15</strain>
    </source>
</reference>
<dbReference type="InterPro" id="IPR050238">
    <property type="entry name" value="DNA_Rep/Repair_Clamp_Loader"/>
</dbReference>
<keyword evidence="3" id="KW-1185">Reference proteome</keyword>
<dbReference type="EC" id="2.7.7.7" evidence="2"/>
<evidence type="ECO:0000313" key="3">
    <source>
        <dbReference type="Proteomes" id="UP001201873"/>
    </source>
</evidence>
<keyword evidence="2" id="KW-0548">Nucleotidyltransferase</keyword>
<dbReference type="SUPFAM" id="SSF52540">
    <property type="entry name" value="P-loop containing nucleoside triphosphate hydrolases"/>
    <property type="match status" value="1"/>
</dbReference>
<dbReference type="GO" id="GO:0003887">
    <property type="term" value="F:DNA-directed DNA polymerase activity"/>
    <property type="evidence" value="ECO:0007669"/>
    <property type="project" value="UniProtKB-EC"/>
</dbReference>
<dbReference type="EMBL" id="JALKFT010000001">
    <property type="protein sequence ID" value="MCK9874334.1"/>
    <property type="molecule type" value="Genomic_DNA"/>
</dbReference>
<evidence type="ECO:0000313" key="2">
    <source>
        <dbReference type="EMBL" id="MCK9874334.1"/>
    </source>
</evidence>
<dbReference type="InterPro" id="IPR027417">
    <property type="entry name" value="P-loop_NTPase"/>
</dbReference>
<dbReference type="NCBIfam" id="TIGR00678">
    <property type="entry name" value="holB"/>
    <property type="match status" value="1"/>
</dbReference>
<dbReference type="NCBIfam" id="NF005926">
    <property type="entry name" value="PRK07940.1"/>
    <property type="match status" value="1"/>
</dbReference>
<dbReference type="InterPro" id="IPR004622">
    <property type="entry name" value="DNA_pol_HolB"/>
</dbReference>
<feature type="region of interest" description="Disordered" evidence="1">
    <location>
        <begin position="24"/>
        <end position="82"/>
    </location>
</feature>